<dbReference type="OrthoDB" id="6136301at2759"/>
<dbReference type="PANTHER" id="PTHR16024">
    <property type="entry name" value="XK-RELATED PROTEIN"/>
    <property type="match status" value="1"/>
</dbReference>
<dbReference type="GO" id="GO:0043652">
    <property type="term" value="P:engulfment of apoptotic cell"/>
    <property type="evidence" value="ECO:0007669"/>
    <property type="project" value="TreeGrafter"/>
</dbReference>
<dbReference type="InterPro" id="IPR018629">
    <property type="entry name" value="XK-rel"/>
</dbReference>
<dbReference type="GO" id="GO:1902742">
    <property type="term" value="P:apoptotic process involved in development"/>
    <property type="evidence" value="ECO:0007669"/>
    <property type="project" value="TreeGrafter"/>
</dbReference>
<feature type="transmembrane region" description="Helical" evidence="7">
    <location>
        <begin position="322"/>
        <end position="342"/>
    </location>
</feature>
<evidence type="ECO:0000256" key="3">
    <source>
        <dbReference type="ARBA" id="ARBA00022475"/>
    </source>
</evidence>
<protein>
    <recommendedName>
        <fullName evidence="7">XK-related protein</fullName>
    </recommendedName>
</protein>
<proteinExistence type="inferred from homology"/>
<keyword evidence="3" id="KW-1003">Cell membrane</keyword>
<evidence type="ECO:0000256" key="7">
    <source>
        <dbReference type="RuleBase" id="RU910716"/>
    </source>
</evidence>
<evidence type="ECO:0000256" key="4">
    <source>
        <dbReference type="ARBA" id="ARBA00022692"/>
    </source>
</evidence>
<feature type="transmembrane region" description="Helical" evidence="7">
    <location>
        <begin position="291"/>
        <end position="310"/>
    </location>
</feature>
<keyword evidence="5 7" id="KW-1133">Transmembrane helix</keyword>
<evidence type="ECO:0000256" key="1">
    <source>
        <dbReference type="ARBA" id="ARBA00004651"/>
    </source>
</evidence>
<dbReference type="Proteomes" id="UP001153620">
    <property type="component" value="Chromosome 1"/>
</dbReference>
<gene>
    <name evidence="8" type="ORF">CHIRRI_LOCUS2472</name>
</gene>
<keyword evidence="6 7" id="KW-0472">Membrane</keyword>
<feature type="transmembrane region" description="Helical" evidence="7">
    <location>
        <begin position="349"/>
        <end position="372"/>
    </location>
</feature>
<sequence length="389" mass="45372">MVEATEMRVLREERTTKFFNAVKDVVLNEQVDFRVTKLDIVSNVVSILFRLFTVLFNAYLAHEYYAKGEILFFKLTMCFILIPAFISIALSITLHYEDSKLEDNKRKKGYCSLIFFVVIFPYTLRFMQSLIYQIKCLRAQRNKDEERQRLYYKLMVMEESDVALIRIIEMFLDSCPHKIIHMTAIVNSGFNPTFAQILSLSSAFSGFAWSMAAYQRCIRLAQPDKRQLSFAGICCQCVWHFLVTFARVLSIVLLTSVFPYYSLIGVASHAFLMTLWVFLLDRSKFCSYTSVHSFAFSMIFGAVFIFTYILMKETKNTFSRYVFFYCLTGIKNLIAIIIFFMYTTISIEFAYTLSIVPILSFTCGIGAMIFYYKYLHPNILSRRDLVTEL</sequence>
<evidence type="ECO:0000313" key="8">
    <source>
        <dbReference type="EMBL" id="CAG9799507.1"/>
    </source>
</evidence>
<feature type="transmembrane region" description="Helical" evidence="7">
    <location>
        <begin position="40"/>
        <end position="60"/>
    </location>
</feature>
<name>A0A9N9WMX5_9DIPT</name>
<keyword evidence="4 7" id="KW-0812">Transmembrane</keyword>
<dbReference type="Pfam" id="PF09815">
    <property type="entry name" value="XK-related"/>
    <property type="match status" value="1"/>
</dbReference>
<dbReference type="EMBL" id="OU895877">
    <property type="protein sequence ID" value="CAG9799507.1"/>
    <property type="molecule type" value="Genomic_DNA"/>
</dbReference>
<comment type="similarity">
    <text evidence="2 7">Belongs to the XK family.</text>
</comment>
<feature type="transmembrane region" description="Helical" evidence="7">
    <location>
        <begin position="113"/>
        <end position="132"/>
    </location>
</feature>
<evidence type="ECO:0000256" key="5">
    <source>
        <dbReference type="ARBA" id="ARBA00022989"/>
    </source>
</evidence>
<evidence type="ECO:0000256" key="2">
    <source>
        <dbReference type="ARBA" id="ARBA00008789"/>
    </source>
</evidence>
<reference evidence="8" key="2">
    <citation type="submission" date="2022-10" db="EMBL/GenBank/DDBJ databases">
        <authorList>
            <consortium name="ENA_rothamsted_submissions"/>
            <consortium name="culmorum"/>
            <person name="King R."/>
        </authorList>
    </citation>
    <scope>NUCLEOTIDE SEQUENCE</scope>
</reference>
<feature type="transmembrane region" description="Helical" evidence="7">
    <location>
        <begin position="260"/>
        <end position="279"/>
    </location>
</feature>
<comment type="subcellular location">
    <subcellularLocation>
        <location evidence="1">Cell membrane</location>
        <topology evidence="1">Multi-pass membrane protein</topology>
    </subcellularLocation>
    <subcellularLocation>
        <location evidence="7">Membrane</location>
        <topology evidence="7">Multi-pass membrane protein</topology>
    </subcellularLocation>
</comment>
<feature type="transmembrane region" description="Helical" evidence="7">
    <location>
        <begin position="72"/>
        <end position="93"/>
    </location>
</feature>
<evidence type="ECO:0000313" key="9">
    <source>
        <dbReference type="Proteomes" id="UP001153620"/>
    </source>
</evidence>
<dbReference type="GO" id="GO:0070782">
    <property type="term" value="P:phosphatidylserine exposure on apoptotic cell surface"/>
    <property type="evidence" value="ECO:0007669"/>
    <property type="project" value="TreeGrafter"/>
</dbReference>
<reference evidence="8" key="1">
    <citation type="submission" date="2022-01" db="EMBL/GenBank/DDBJ databases">
        <authorList>
            <person name="King R."/>
        </authorList>
    </citation>
    <scope>NUCLEOTIDE SEQUENCE</scope>
</reference>
<dbReference type="InterPro" id="IPR050895">
    <property type="entry name" value="XK-related_scramblase"/>
</dbReference>
<dbReference type="AlphaFoldDB" id="A0A9N9WMX5"/>
<accession>A0A9N9WMX5</accession>
<keyword evidence="9" id="KW-1185">Reference proteome</keyword>
<dbReference type="GO" id="GO:0005886">
    <property type="term" value="C:plasma membrane"/>
    <property type="evidence" value="ECO:0007669"/>
    <property type="project" value="UniProtKB-SubCell"/>
</dbReference>
<dbReference type="PANTHER" id="PTHR16024:SF6">
    <property type="entry name" value="XK-RELATED PROTEIN"/>
    <property type="match status" value="1"/>
</dbReference>
<organism evidence="8 9">
    <name type="scientific">Chironomus riparius</name>
    <dbReference type="NCBI Taxonomy" id="315576"/>
    <lineage>
        <taxon>Eukaryota</taxon>
        <taxon>Metazoa</taxon>
        <taxon>Ecdysozoa</taxon>
        <taxon>Arthropoda</taxon>
        <taxon>Hexapoda</taxon>
        <taxon>Insecta</taxon>
        <taxon>Pterygota</taxon>
        <taxon>Neoptera</taxon>
        <taxon>Endopterygota</taxon>
        <taxon>Diptera</taxon>
        <taxon>Nematocera</taxon>
        <taxon>Chironomoidea</taxon>
        <taxon>Chironomidae</taxon>
        <taxon>Chironominae</taxon>
        <taxon>Chironomus</taxon>
    </lineage>
</organism>
<evidence type="ECO:0000256" key="6">
    <source>
        <dbReference type="ARBA" id="ARBA00023136"/>
    </source>
</evidence>